<dbReference type="AlphaFoldDB" id="R7QRR9"/>
<dbReference type="Proteomes" id="UP000012073">
    <property type="component" value="Unassembled WGS sequence"/>
</dbReference>
<keyword evidence="3" id="KW-1185">Reference proteome</keyword>
<organism evidence="2 3">
    <name type="scientific">Chondrus crispus</name>
    <name type="common">Carrageen Irish moss</name>
    <name type="synonym">Polymorpha crispa</name>
    <dbReference type="NCBI Taxonomy" id="2769"/>
    <lineage>
        <taxon>Eukaryota</taxon>
        <taxon>Rhodophyta</taxon>
        <taxon>Florideophyceae</taxon>
        <taxon>Rhodymeniophycidae</taxon>
        <taxon>Gigartinales</taxon>
        <taxon>Gigartinaceae</taxon>
        <taxon>Chondrus</taxon>
    </lineage>
</organism>
<name>R7QRR9_CHOCR</name>
<dbReference type="KEGG" id="ccp:CHC_T00007732001"/>
<reference evidence="3" key="1">
    <citation type="journal article" date="2013" name="Proc. Natl. Acad. Sci. U.S.A.">
        <title>Genome structure and metabolic features in the red seaweed Chondrus crispus shed light on evolution of the Archaeplastida.</title>
        <authorList>
            <person name="Collen J."/>
            <person name="Porcel B."/>
            <person name="Carre W."/>
            <person name="Ball S.G."/>
            <person name="Chaparro C."/>
            <person name="Tonon T."/>
            <person name="Barbeyron T."/>
            <person name="Michel G."/>
            <person name="Noel B."/>
            <person name="Valentin K."/>
            <person name="Elias M."/>
            <person name="Artiguenave F."/>
            <person name="Arun A."/>
            <person name="Aury J.M."/>
            <person name="Barbosa-Neto J.F."/>
            <person name="Bothwell J.H."/>
            <person name="Bouget F.Y."/>
            <person name="Brillet L."/>
            <person name="Cabello-Hurtado F."/>
            <person name="Capella-Gutierrez S."/>
            <person name="Charrier B."/>
            <person name="Cladiere L."/>
            <person name="Cock J.M."/>
            <person name="Coelho S.M."/>
            <person name="Colleoni C."/>
            <person name="Czjzek M."/>
            <person name="Da Silva C."/>
            <person name="Delage L."/>
            <person name="Denoeud F."/>
            <person name="Deschamps P."/>
            <person name="Dittami S.M."/>
            <person name="Gabaldon T."/>
            <person name="Gachon C.M."/>
            <person name="Groisillier A."/>
            <person name="Herve C."/>
            <person name="Jabbari K."/>
            <person name="Katinka M."/>
            <person name="Kloareg B."/>
            <person name="Kowalczyk N."/>
            <person name="Labadie K."/>
            <person name="Leblanc C."/>
            <person name="Lopez P.J."/>
            <person name="McLachlan D.H."/>
            <person name="Meslet-Cladiere L."/>
            <person name="Moustafa A."/>
            <person name="Nehr Z."/>
            <person name="Nyvall Collen P."/>
            <person name="Panaud O."/>
            <person name="Partensky F."/>
            <person name="Poulain J."/>
            <person name="Rensing S.A."/>
            <person name="Rousvoal S."/>
            <person name="Samson G."/>
            <person name="Symeonidi A."/>
            <person name="Weissenbach J."/>
            <person name="Zambounis A."/>
            <person name="Wincker P."/>
            <person name="Boyen C."/>
        </authorList>
    </citation>
    <scope>NUCLEOTIDE SEQUENCE [LARGE SCALE GENOMIC DNA]</scope>
    <source>
        <strain evidence="3">cv. Stackhouse</strain>
    </source>
</reference>
<keyword evidence="1" id="KW-1133">Transmembrane helix</keyword>
<dbReference type="GeneID" id="17319215"/>
<dbReference type="Gramene" id="CDF41192">
    <property type="protein sequence ID" value="CDF41192"/>
    <property type="gene ID" value="CHC_T00007732001"/>
</dbReference>
<feature type="transmembrane region" description="Helical" evidence="1">
    <location>
        <begin position="44"/>
        <end position="61"/>
    </location>
</feature>
<dbReference type="RefSeq" id="XP_005711486.1">
    <property type="nucleotide sequence ID" value="XM_005711429.1"/>
</dbReference>
<keyword evidence="1" id="KW-0812">Transmembrane</keyword>
<sequence>MAFHLLSSIACMIWHNQEHYLVVRYNICHGYPVQTANLTSPPKSISFLTFLYALALLISFWTGCWWPNHWANHCGGFGLDFYRAFSSSCSLSSIYLSLHLSL</sequence>
<dbReference type="EMBL" id="HG002320">
    <property type="protein sequence ID" value="CDF41192.1"/>
    <property type="molecule type" value="Genomic_DNA"/>
</dbReference>
<evidence type="ECO:0000256" key="1">
    <source>
        <dbReference type="SAM" id="Phobius"/>
    </source>
</evidence>
<evidence type="ECO:0000313" key="3">
    <source>
        <dbReference type="Proteomes" id="UP000012073"/>
    </source>
</evidence>
<protein>
    <submittedName>
        <fullName evidence="2">Uncharacterized protein</fullName>
    </submittedName>
</protein>
<gene>
    <name evidence="2" type="ORF">CHC_T00007732001</name>
</gene>
<proteinExistence type="predicted"/>
<keyword evidence="1" id="KW-0472">Membrane</keyword>
<accession>R7QRR9</accession>
<evidence type="ECO:0000313" key="2">
    <source>
        <dbReference type="EMBL" id="CDF41192.1"/>
    </source>
</evidence>